<evidence type="ECO:0000313" key="3">
    <source>
        <dbReference type="Proteomes" id="UP000324222"/>
    </source>
</evidence>
<feature type="compositionally biased region" description="Low complexity" evidence="1">
    <location>
        <begin position="42"/>
        <end position="53"/>
    </location>
</feature>
<name>A0A5B7DAN8_PORTR</name>
<proteinExistence type="predicted"/>
<sequence>MVDDQLTRKQHVTTTVMLAAYRLYMLCKLKSLRKPADEFGGLPHLHPPQTHTPRGPGETWEGPAASPMPMPPAPFLMSLIWSMPLRAPRMDQCHHSAIPTMFHLFLSNEISKNSATPASTVPSAAPQLILMCVESDWARKGGHLFLYEKQTPIFKEVGVNMMWQA</sequence>
<feature type="region of interest" description="Disordered" evidence="1">
    <location>
        <begin position="40"/>
        <end position="63"/>
    </location>
</feature>
<evidence type="ECO:0000256" key="1">
    <source>
        <dbReference type="SAM" id="MobiDB-lite"/>
    </source>
</evidence>
<dbReference type="EMBL" id="VSRR010000663">
    <property type="protein sequence ID" value="MPC18259.1"/>
    <property type="molecule type" value="Genomic_DNA"/>
</dbReference>
<keyword evidence="3" id="KW-1185">Reference proteome</keyword>
<accession>A0A5B7DAN8</accession>
<dbReference type="Proteomes" id="UP000324222">
    <property type="component" value="Unassembled WGS sequence"/>
</dbReference>
<dbReference type="AlphaFoldDB" id="A0A5B7DAN8"/>
<protein>
    <submittedName>
        <fullName evidence="2">Uncharacterized protein</fullName>
    </submittedName>
</protein>
<comment type="caution">
    <text evidence="2">The sequence shown here is derived from an EMBL/GenBank/DDBJ whole genome shotgun (WGS) entry which is preliminary data.</text>
</comment>
<gene>
    <name evidence="2" type="ORF">E2C01_011138</name>
</gene>
<reference evidence="2 3" key="1">
    <citation type="submission" date="2019-05" db="EMBL/GenBank/DDBJ databases">
        <title>Another draft genome of Portunus trituberculatus and its Hox gene families provides insights of decapod evolution.</title>
        <authorList>
            <person name="Jeong J.-H."/>
            <person name="Song I."/>
            <person name="Kim S."/>
            <person name="Choi T."/>
            <person name="Kim D."/>
            <person name="Ryu S."/>
            <person name="Kim W."/>
        </authorList>
    </citation>
    <scope>NUCLEOTIDE SEQUENCE [LARGE SCALE GENOMIC DNA]</scope>
    <source>
        <tissue evidence="2">Muscle</tissue>
    </source>
</reference>
<evidence type="ECO:0000313" key="2">
    <source>
        <dbReference type="EMBL" id="MPC18259.1"/>
    </source>
</evidence>
<organism evidence="2 3">
    <name type="scientific">Portunus trituberculatus</name>
    <name type="common">Swimming crab</name>
    <name type="synonym">Neptunus trituberculatus</name>
    <dbReference type="NCBI Taxonomy" id="210409"/>
    <lineage>
        <taxon>Eukaryota</taxon>
        <taxon>Metazoa</taxon>
        <taxon>Ecdysozoa</taxon>
        <taxon>Arthropoda</taxon>
        <taxon>Crustacea</taxon>
        <taxon>Multicrustacea</taxon>
        <taxon>Malacostraca</taxon>
        <taxon>Eumalacostraca</taxon>
        <taxon>Eucarida</taxon>
        <taxon>Decapoda</taxon>
        <taxon>Pleocyemata</taxon>
        <taxon>Brachyura</taxon>
        <taxon>Eubrachyura</taxon>
        <taxon>Portunoidea</taxon>
        <taxon>Portunidae</taxon>
        <taxon>Portuninae</taxon>
        <taxon>Portunus</taxon>
    </lineage>
</organism>